<keyword evidence="8" id="KW-1185">Reference proteome</keyword>
<feature type="domain" description="Tn3 transposase DDE" evidence="5">
    <location>
        <begin position="614"/>
        <end position="1005"/>
    </location>
</feature>
<keyword evidence="4" id="KW-0233">DNA recombination</keyword>
<dbReference type="EMBL" id="JANFQF010000009">
    <property type="protein sequence ID" value="MCQ4119973.1"/>
    <property type="molecule type" value="Genomic_DNA"/>
</dbReference>
<dbReference type="Pfam" id="PF13700">
    <property type="entry name" value="DUF4158"/>
    <property type="match status" value="1"/>
</dbReference>
<organism evidence="7 8">
    <name type="scientific">Rhodococcus tibetensis</name>
    <dbReference type="NCBI Taxonomy" id="2965064"/>
    <lineage>
        <taxon>Bacteria</taxon>
        <taxon>Bacillati</taxon>
        <taxon>Actinomycetota</taxon>
        <taxon>Actinomycetes</taxon>
        <taxon>Mycobacteriales</taxon>
        <taxon>Nocardiaceae</taxon>
        <taxon>Rhodococcus</taxon>
    </lineage>
</organism>
<sequence>MSAVALLVVSCAAVRDEGAVEYGRFGALTRADLERFFYLDDEDRKLIAERRRDSNRLGFALQLVTVRYLGMFLPDPLDVPGDVVAYLAEQLDIADPTCVKSYTERKQTRYDHQDEIVRIDGLTEFAQVEAELAAWVADQAWMSGDGGKALTAGAVRWLRERSALLPGVSTLERLVTEGKQATDQRLWTQLAGQLTRREAGVLWGLLETREEGRRKVVELERLRKGAFTPTLTGMRHALARARDLNAVVPASVDIAEVPPRRLIALAAHGITGKTSHLRRMKSQRERLLALLTATAFTLRDKAVDDVLELFDLIMVTDLIAKAERQSKDEKLRRYPRVTRNAGKLTRAVRVLLEMSEADPGLSLELVWDLIENTVSKSELRAALAAIDELVPQADPEFDDQRPEELAGRFATVRAFLPAMMRTIDFGATGDAKPVLKAMHTLADLISPQRNRGLPARWLDARRVDHDLVGGGWQRLVYPPERPEETVDRAAYTLCVLEQFHRHLKYRNLFAEDSSKWRDPRAHLLSGMAWEGARDTGMNALGLPDNPQAMLGELAASVDAAYRELATRLGDDTQASVDEDGKLHVASLSAILDPPSLTNLRRRATAMIPRVDLPELVLEVMSWLPEFGESFTHVAGTSARVADLGVSVAAVLCSQAMTVGLTAVVSPGAPALTRDRLRHVDQHYIRAETMAAANTVLVNAQASIALARLWGGGCVASVDGMRFVVPVRSIHARPNRKYFGPKRGSTWLNMLNDQAAGLNAMVVSGTPRDSLNAIDVILRQPEGSKVPDDIISDAGSYSDIVFGLLHLLGRKYRPQLKHLPDQRLWRIDPAADYGPLDKAARGRIDIEKVCSRWEDMCRVAVSMNRGEVSAHEVTRMISRDGNPTSLGQAIAHFGRIFKTLHILRMADDEPYRREAKAQANLQEGRHDLGRTIFHGKKGEITRTYLDGMEDQLSALGLILNCVVLWNSVYLDRALAELRAQDYPVRDEDAARLSAFIRKHIRLEGHYSFHLPELGEGHRPLRDPDSSDDDD</sequence>
<dbReference type="InterPro" id="IPR047653">
    <property type="entry name" value="Tn3-like_transpos"/>
</dbReference>
<evidence type="ECO:0000313" key="8">
    <source>
        <dbReference type="Proteomes" id="UP001524501"/>
    </source>
</evidence>
<dbReference type="InterPro" id="IPR002513">
    <property type="entry name" value="Tn3_Tnp_DDE_dom"/>
</dbReference>
<proteinExistence type="inferred from homology"/>
<evidence type="ECO:0000313" key="7">
    <source>
        <dbReference type="EMBL" id="MCQ4119973.1"/>
    </source>
</evidence>
<dbReference type="InterPro" id="IPR025296">
    <property type="entry name" value="DUF4158"/>
</dbReference>
<evidence type="ECO:0000256" key="2">
    <source>
        <dbReference type="ARBA" id="ARBA00022578"/>
    </source>
</evidence>
<feature type="domain" description="DUF4158" evidence="6">
    <location>
        <begin position="21"/>
        <end position="177"/>
    </location>
</feature>
<evidence type="ECO:0000259" key="5">
    <source>
        <dbReference type="Pfam" id="PF01526"/>
    </source>
</evidence>
<name>A0ABT1QCH9_9NOCA</name>
<keyword evidence="2" id="KW-0815">Transposition</keyword>
<comment type="similarity">
    <text evidence="1">Belongs to the transposase 7 family.</text>
</comment>
<evidence type="ECO:0000259" key="6">
    <source>
        <dbReference type="Pfam" id="PF13700"/>
    </source>
</evidence>
<dbReference type="RefSeq" id="WP_255968651.1">
    <property type="nucleotide sequence ID" value="NZ_JANFQF010000009.1"/>
</dbReference>
<evidence type="ECO:0000256" key="3">
    <source>
        <dbReference type="ARBA" id="ARBA00023125"/>
    </source>
</evidence>
<dbReference type="Proteomes" id="UP001524501">
    <property type="component" value="Unassembled WGS sequence"/>
</dbReference>
<gene>
    <name evidence="7" type="ORF">NOF53_12455</name>
</gene>
<comment type="caution">
    <text evidence="7">The sequence shown here is derived from an EMBL/GenBank/DDBJ whole genome shotgun (WGS) entry which is preliminary data.</text>
</comment>
<evidence type="ECO:0000256" key="1">
    <source>
        <dbReference type="ARBA" id="ARBA00009402"/>
    </source>
</evidence>
<reference evidence="7 8" key="1">
    <citation type="submission" date="2022-07" db="EMBL/GenBank/DDBJ databases">
        <title>Degradation activity of malathion, p-nitrophenol and potential low-temperature adaptation strategy of Rhodococcus sp. FXJ9.536.</title>
        <authorList>
            <person name="Huang J."/>
            <person name="Huang Y."/>
        </authorList>
    </citation>
    <scope>NUCLEOTIDE SEQUENCE [LARGE SCALE GENOMIC DNA]</scope>
    <source>
        <strain evidence="7 8">FXJ9.536</strain>
    </source>
</reference>
<dbReference type="NCBIfam" id="NF033527">
    <property type="entry name" value="transpos_Tn3"/>
    <property type="match status" value="1"/>
</dbReference>
<dbReference type="Pfam" id="PF01526">
    <property type="entry name" value="DDE_Tnp_Tn3"/>
    <property type="match status" value="1"/>
</dbReference>
<evidence type="ECO:0000256" key="4">
    <source>
        <dbReference type="ARBA" id="ARBA00023172"/>
    </source>
</evidence>
<accession>A0ABT1QCH9</accession>
<keyword evidence="3" id="KW-0238">DNA-binding</keyword>
<protein>
    <submittedName>
        <fullName evidence="7">Tn3 family transposase</fullName>
    </submittedName>
</protein>